<name>G5SLV0_9BACT</name>
<dbReference type="EMBL" id="AFFY01000003">
    <property type="protein sequence ID" value="EHH01866.1"/>
    <property type="molecule type" value="Genomic_DNA"/>
</dbReference>
<accession>G5SLV0</accession>
<gene>
    <name evidence="2" type="ORF">HMPREF9441_00322</name>
</gene>
<evidence type="ECO:0000313" key="2">
    <source>
        <dbReference type="EMBL" id="EHH01866.1"/>
    </source>
</evidence>
<sequence length="40" mass="4734">MLRYNSHRASERKQKKKTNDITSKGKPPWLAYSQAKPYPE</sequence>
<proteinExistence type="predicted"/>
<reference evidence="2 3" key="1">
    <citation type="submission" date="2011-03" db="EMBL/GenBank/DDBJ databases">
        <authorList>
            <person name="Weinstock G."/>
            <person name="Sodergren E."/>
            <person name="Clifton S."/>
            <person name="Fulton L."/>
            <person name="Fulton B."/>
            <person name="Courtney L."/>
            <person name="Fronick C."/>
            <person name="Harrison M."/>
            <person name="Strong C."/>
            <person name="Farmer C."/>
            <person name="Delahaunty K."/>
            <person name="Markovic C."/>
            <person name="Hall O."/>
            <person name="Minx P."/>
            <person name="Tomlinson C."/>
            <person name="Mitreva M."/>
            <person name="Hou S."/>
            <person name="Chen J."/>
            <person name="Wollam A."/>
            <person name="Pepin K.H."/>
            <person name="Johnson M."/>
            <person name="Bhonagiri V."/>
            <person name="Zhang X."/>
            <person name="Suruliraj S."/>
            <person name="Warren W."/>
            <person name="Chinwalla A."/>
            <person name="Mardis E.R."/>
            <person name="Wilson R.K."/>
        </authorList>
    </citation>
    <scope>NUCLEOTIDE SEQUENCE [LARGE SCALE GENOMIC DNA]</scope>
    <source>
        <strain evidence="2 3">YIT 11840</strain>
    </source>
</reference>
<feature type="region of interest" description="Disordered" evidence="1">
    <location>
        <begin position="1"/>
        <end position="40"/>
    </location>
</feature>
<dbReference type="Proteomes" id="UP000003598">
    <property type="component" value="Unassembled WGS sequence"/>
</dbReference>
<comment type="caution">
    <text evidence="2">The sequence shown here is derived from an EMBL/GenBank/DDBJ whole genome shotgun (WGS) entry which is preliminary data.</text>
</comment>
<organism evidence="2 3">
    <name type="scientific">Paraprevotella clara YIT 11840</name>
    <dbReference type="NCBI Taxonomy" id="762968"/>
    <lineage>
        <taxon>Bacteria</taxon>
        <taxon>Pseudomonadati</taxon>
        <taxon>Bacteroidota</taxon>
        <taxon>Bacteroidia</taxon>
        <taxon>Bacteroidales</taxon>
        <taxon>Prevotellaceae</taxon>
        <taxon>Paraprevotella</taxon>
    </lineage>
</organism>
<keyword evidence="3" id="KW-1185">Reference proteome</keyword>
<dbReference type="STRING" id="762968.HMPREF9441_00322"/>
<evidence type="ECO:0000256" key="1">
    <source>
        <dbReference type="SAM" id="MobiDB-lite"/>
    </source>
</evidence>
<evidence type="ECO:0000313" key="3">
    <source>
        <dbReference type="Proteomes" id="UP000003598"/>
    </source>
</evidence>
<dbReference type="AlphaFoldDB" id="G5SLV0"/>
<dbReference type="HOGENOM" id="CLU_3293635_0_0_10"/>
<protein>
    <submittedName>
        <fullName evidence="2">Uncharacterized protein</fullName>
    </submittedName>
</protein>